<dbReference type="PROSITE" id="PS51178">
    <property type="entry name" value="PASTA"/>
    <property type="match status" value="1"/>
</dbReference>
<protein>
    <submittedName>
        <fullName evidence="4">PASTA domain-containing protein</fullName>
    </submittedName>
</protein>
<feature type="region of interest" description="Disordered" evidence="1">
    <location>
        <begin position="29"/>
        <end position="62"/>
    </location>
</feature>
<organism evidence="4 5">
    <name type="scientific">Nonomuraea fuscirosea</name>
    <dbReference type="NCBI Taxonomy" id="1291556"/>
    <lineage>
        <taxon>Bacteria</taxon>
        <taxon>Bacillati</taxon>
        <taxon>Actinomycetota</taxon>
        <taxon>Actinomycetes</taxon>
        <taxon>Streptosporangiales</taxon>
        <taxon>Streptosporangiaceae</taxon>
        <taxon>Nonomuraea</taxon>
    </lineage>
</organism>
<comment type="caution">
    <text evidence="4">The sequence shown here is derived from an EMBL/GenBank/DDBJ whole genome shotgun (WGS) entry which is preliminary data.</text>
</comment>
<sequence length="134" mass="14477">MLKRLAPLVLMTTCLTACGSRTLPAAPVETVTATVQPSPRTDDVETDTPNQEDTASDDVAAKKKLPDVVGMNLQEGQDTLQAAGFYVLNDKDATGQNRLQVFDRNWVVTKQSPAAGRRVSTDTLITLYAKKIGE</sequence>
<keyword evidence="5" id="KW-1185">Reference proteome</keyword>
<evidence type="ECO:0000256" key="2">
    <source>
        <dbReference type="SAM" id="SignalP"/>
    </source>
</evidence>
<evidence type="ECO:0000256" key="1">
    <source>
        <dbReference type="SAM" id="MobiDB-lite"/>
    </source>
</evidence>
<dbReference type="Pfam" id="PF03793">
    <property type="entry name" value="PASTA"/>
    <property type="match status" value="1"/>
</dbReference>
<dbReference type="Gene3D" id="3.30.10.20">
    <property type="match status" value="1"/>
</dbReference>
<dbReference type="CDD" id="cd06577">
    <property type="entry name" value="PASTA_pknB"/>
    <property type="match status" value="1"/>
</dbReference>
<evidence type="ECO:0000313" key="4">
    <source>
        <dbReference type="EMBL" id="PRX60147.1"/>
    </source>
</evidence>
<dbReference type="Proteomes" id="UP000238312">
    <property type="component" value="Unassembled WGS sequence"/>
</dbReference>
<evidence type="ECO:0000259" key="3">
    <source>
        <dbReference type="PROSITE" id="PS51178"/>
    </source>
</evidence>
<feature type="signal peptide" evidence="2">
    <location>
        <begin position="1"/>
        <end position="19"/>
    </location>
</feature>
<proteinExistence type="predicted"/>
<gene>
    <name evidence="4" type="ORF">B0I32_118291</name>
</gene>
<reference evidence="4 5" key="1">
    <citation type="submission" date="2018-03" db="EMBL/GenBank/DDBJ databases">
        <title>Genomic Encyclopedia of Type Strains, Phase III (KMG-III): the genomes of soil and plant-associated and newly described type strains.</title>
        <authorList>
            <person name="Whitman W."/>
        </authorList>
    </citation>
    <scope>NUCLEOTIDE SEQUENCE [LARGE SCALE GENOMIC DNA]</scope>
    <source>
        <strain evidence="4 5">CGMCC 4.7104</strain>
    </source>
</reference>
<dbReference type="EMBL" id="PVNG01000018">
    <property type="protein sequence ID" value="PRX60147.1"/>
    <property type="molecule type" value="Genomic_DNA"/>
</dbReference>
<name>A0A2T0MQ16_9ACTN</name>
<dbReference type="AlphaFoldDB" id="A0A2T0MQ16"/>
<keyword evidence="2" id="KW-0732">Signal</keyword>
<feature type="domain" description="PASTA" evidence="3">
    <location>
        <begin position="59"/>
        <end position="131"/>
    </location>
</feature>
<dbReference type="InterPro" id="IPR005543">
    <property type="entry name" value="PASTA_dom"/>
</dbReference>
<accession>A0A2T0MQ16</accession>
<dbReference type="RefSeq" id="WP_219912190.1">
    <property type="nucleotide sequence ID" value="NZ_JBFAIL010000004.1"/>
</dbReference>
<evidence type="ECO:0000313" key="5">
    <source>
        <dbReference type="Proteomes" id="UP000238312"/>
    </source>
</evidence>
<feature type="chain" id="PRO_5038861895" evidence="2">
    <location>
        <begin position="20"/>
        <end position="134"/>
    </location>
</feature>